<dbReference type="CDD" id="cd00112">
    <property type="entry name" value="LDLa"/>
    <property type="match status" value="1"/>
</dbReference>
<dbReference type="SUPFAM" id="SSF63712">
    <property type="entry name" value="Nicotinic receptor ligand binding domain-like"/>
    <property type="match status" value="1"/>
</dbReference>
<dbReference type="RefSeq" id="XP_018010047.1">
    <property type="nucleotide sequence ID" value="XM_018154558.2"/>
</dbReference>
<dbReference type="InterPro" id="IPR036734">
    <property type="entry name" value="Neur_chan_lig-bd_sf"/>
</dbReference>
<keyword evidence="5 6" id="KW-1015">Disulfide bond</keyword>
<feature type="chain" id="PRO_5034359618" evidence="8">
    <location>
        <begin position="20"/>
        <end position="878"/>
    </location>
</feature>
<keyword evidence="4 7" id="KW-0472">Membrane</keyword>
<evidence type="ECO:0000313" key="11">
    <source>
        <dbReference type="RefSeq" id="XP_018010047.1"/>
    </source>
</evidence>
<dbReference type="KEGG" id="hazt:108667524"/>
<dbReference type="Gene3D" id="4.10.400.10">
    <property type="entry name" value="Low-density Lipoprotein Receptor"/>
    <property type="match status" value="1"/>
</dbReference>
<dbReference type="Proteomes" id="UP000694843">
    <property type="component" value="Unplaced"/>
</dbReference>
<accession>A0A8B7N813</accession>
<name>A0A8B7N813_HYAAZ</name>
<dbReference type="Gene3D" id="1.20.58.390">
    <property type="entry name" value="Neurotransmitter-gated ion-channel transmembrane domain"/>
    <property type="match status" value="1"/>
</dbReference>
<dbReference type="SUPFAM" id="SSF90112">
    <property type="entry name" value="Neurotransmitter-gated ion-channel transmembrane pore"/>
    <property type="match status" value="1"/>
</dbReference>
<dbReference type="InterPro" id="IPR002172">
    <property type="entry name" value="LDrepeatLR_classA_rpt"/>
</dbReference>
<evidence type="ECO:0000256" key="3">
    <source>
        <dbReference type="ARBA" id="ARBA00022989"/>
    </source>
</evidence>
<protein>
    <submittedName>
        <fullName evidence="11">Uncharacterized protein LOC108667524</fullName>
    </submittedName>
</protein>
<gene>
    <name evidence="11" type="primary">LOC108667524</name>
</gene>
<dbReference type="Gene3D" id="2.70.170.10">
    <property type="entry name" value="Neurotransmitter-gated ion-channel ligand-binding domain"/>
    <property type="match status" value="1"/>
</dbReference>
<dbReference type="GO" id="GO:0005230">
    <property type="term" value="F:extracellular ligand-gated monoatomic ion channel activity"/>
    <property type="evidence" value="ECO:0007669"/>
    <property type="project" value="InterPro"/>
</dbReference>
<reference evidence="11" key="1">
    <citation type="submission" date="2025-08" db="UniProtKB">
        <authorList>
            <consortium name="RefSeq"/>
        </authorList>
    </citation>
    <scope>IDENTIFICATION</scope>
    <source>
        <tissue evidence="11">Whole organism</tissue>
    </source>
</reference>
<sequence length="878" mass="99251">MPTLFFAAALMACVAATGAESELPKSLEQKSLTRWSLLQSASSNPADDIKPSGFKPPDLADDLLCFPATKVDEVSQVPPSTSVVASMFLRVPPDGGLVEAFDEGSWLLNPTEPGHVDQAAALFSLKFDSFSIDARMLPSSELELSLPSGSHHLLTHFPANKWLRLLLVVDFNQSMVHVQIGGGREPSKFPLYEADDFDFSAMFEVEKFKFRSIQYNLSLNAESYELYTDNGTLLDAQMMLTEICHLDMSSTSKKWIDITNFQVSYAHEFNLSTSCNTELNMSKIIYRSEVTSSLDTLCLDEYSILKLNSSSSYFSHVEQCSKFQGSALTTEDAVIYAPEIAAISSSTRNQDSILSWMQSLNNTKGNFKSWCSVLLRNGSLHLRPCYDSLRFGLCKIKTSLIFRVYGKVGPFDREYVLITLSDGSWVLKGFSSLMKYSDNKWIIKSNLHKESCVTGDSTLPLIRSIWACGEANSTLAFSSCHSQTFSCTSGACLPNHFRCDGITQCGDKSDEDECTFIVKDAGYNNLVMPPPLKDDDVVRIRYFFIVYSIAPIQTSNFYADVDLTFGVHWKDPRLTVWNPIQYKNIECKDIWSPKYIAADGHPQGHWVSVPEENTDGCMVDLYSDIPPIESVDDPYMGRHLNGSSFELVYSLTGIFRIPCQFNLRKYPFGDQKCELNIWVDATEFRQIVYERFADQPEEDVKFSGRNDVREYWVSRTWRKEVNDNHSVSLIIELQSLYGYHVLNSYFTSLLIVLISFSTAIFRVEDFNERIMVSLTALLVLTALLTQANSSSVQTSYLKLLDVWYAALIAFSFMTVLANTILNFYHHKLISDNERGKKSYEEIFIIKKVKILNFALFGMLTIVFFTFLLFYTLIAGDKI</sequence>
<dbReference type="Pfam" id="PF00057">
    <property type="entry name" value="Ldl_recept_a"/>
    <property type="match status" value="1"/>
</dbReference>
<feature type="transmembrane region" description="Helical" evidence="7">
    <location>
        <begin position="850"/>
        <end position="873"/>
    </location>
</feature>
<dbReference type="InterPro" id="IPR036719">
    <property type="entry name" value="Neuro-gated_channel_TM_sf"/>
</dbReference>
<evidence type="ECO:0000256" key="1">
    <source>
        <dbReference type="ARBA" id="ARBA00004141"/>
    </source>
</evidence>
<evidence type="ECO:0000313" key="10">
    <source>
        <dbReference type="Proteomes" id="UP000694843"/>
    </source>
</evidence>
<feature type="transmembrane region" description="Helical" evidence="7">
    <location>
        <begin position="745"/>
        <end position="763"/>
    </location>
</feature>
<keyword evidence="3 7" id="KW-1133">Transmembrane helix</keyword>
<evidence type="ECO:0000256" key="8">
    <source>
        <dbReference type="SAM" id="SignalP"/>
    </source>
</evidence>
<dbReference type="InterPro" id="IPR006202">
    <property type="entry name" value="Neur_chan_lig-bd"/>
</dbReference>
<dbReference type="InterPro" id="IPR023415">
    <property type="entry name" value="LDLR_class-A_CS"/>
</dbReference>
<feature type="disulfide bond" evidence="6">
    <location>
        <begin position="487"/>
        <end position="505"/>
    </location>
</feature>
<evidence type="ECO:0000256" key="7">
    <source>
        <dbReference type="SAM" id="Phobius"/>
    </source>
</evidence>
<feature type="transmembrane region" description="Helical" evidence="7">
    <location>
        <begin position="770"/>
        <end position="787"/>
    </location>
</feature>
<feature type="signal peptide" evidence="8">
    <location>
        <begin position="1"/>
        <end position="19"/>
    </location>
</feature>
<keyword evidence="2 7" id="KW-0812">Transmembrane</keyword>
<evidence type="ECO:0000256" key="5">
    <source>
        <dbReference type="ARBA" id="ARBA00023157"/>
    </source>
</evidence>
<keyword evidence="8" id="KW-0732">Signal</keyword>
<dbReference type="PANTHER" id="PTHR18945">
    <property type="entry name" value="NEUROTRANSMITTER GATED ION CHANNEL"/>
    <property type="match status" value="1"/>
</dbReference>
<feature type="transmembrane region" description="Helical" evidence="7">
    <location>
        <begin position="802"/>
        <end position="824"/>
    </location>
</feature>
<dbReference type="SMART" id="SM00192">
    <property type="entry name" value="LDLa"/>
    <property type="match status" value="1"/>
</dbReference>
<evidence type="ECO:0000259" key="9">
    <source>
        <dbReference type="Pfam" id="PF02931"/>
    </source>
</evidence>
<dbReference type="OrthoDB" id="6380893at2759"/>
<dbReference type="SUPFAM" id="SSF57424">
    <property type="entry name" value="LDL receptor-like module"/>
    <property type="match status" value="1"/>
</dbReference>
<evidence type="ECO:0000256" key="2">
    <source>
        <dbReference type="ARBA" id="ARBA00022692"/>
    </source>
</evidence>
<dbReference type="InterPro" id="IPR036055">
    <property type="entry name" value="LDL_receptor-like_sf"/>
</dbReference>
<feature type="disulfide bond" evidence="6">
    <location>
        <begin position="480"/>
        <end position="492"/>
    </location>
</feature>
<proteinExistence type="predicted"/>
<dbReference type="InterPro" id="IPR006201">
    <property type="entry name" value="Neur_channel"/>
</dbReference>
<evidence type="ECO:0000256" key="4">
    <source>
        <dbReference type="ARBA" id="ARBA00023136"/>
    </source>
</evidence>
<dbReference type="AlphaFoldDB" id="A0A8B7N813"/>
<organism evidence="10 11">
    <name type="scientific">Hyalella azteca</name>
    <name type="common">Amphipod</name>
    <dbReference type="NCBI Taxonomy" id="294128"/>
    <lineage>
        <taxon>Eukaryota</taxon>
        <taxon>Metazoa</taxon>
        <taxon>Ecdysozoa</taxon>
        <taxon>Arthropoda</taxon>
        <taxon>Crustacea</taxon>
        <taxon>Multicrustacea</taxon>
        <taxon>Malacostraca</taxon>
        <taxon>Eumalacostraca</taxon>
        <taxon>Peracarida</taxon>
        <taxon>Amphipoda</taxon>
        <taxon>Senticaudata</taxon>
        <taxon>Talitrida</taxon>
        <taxon>Talitroidea</taxon>
        <taxon>Hyalellidae</taxon>
        <taxon>Hyalella</taxon>
    </lineage>
</organism>
<dbReference type="InterPro" id="IPR038050">
    <property type="entry name" value="Neuro_actylchol_rec"/>
</dbReference>
<keyword evidence="10" id="KW-1185">Reference proteome</keyword>
<dbReference type="PROSITE" id="PS01209">
    <property type="entry name" value="LDLRA_1"/>
    <property type="match status" value="1"/>
</dbReference>
<feature type="domain" description="Neurotransmitter-gated ion-channel ligand-binding" evidence="9">
    <location>
        <begin position="522"/>
        <end position="718"/>
    </location>
</feature>
<comment type="subcellular location">
    <subcellularLocation>
        <location evidence="1">Membrane</location>
        <topology evidence="1">Multi-pass membrane protein</topology>
    </subcellularLocation>
</comment>
<feature type="disulfide bond" evidence="6">
    <location>
        <begin position="499"/>
        <end position="514"/>
    </location>
</feature>
<dbReference type="GO" id="GO:0004888">
    <property type="term" value="F:transmembrane signaling receptor activity"/>
    <property type="evidence" value="ECO:0007669"/>
    <property type="project" value="InterPro"/>
</dbReference>
<dbReference type="Pfam" id="PF02931">
    <property type="entry name" value="Neur_chan_LBD"/>
    <property type="match status" value="1"/>
</dbReference>
<dbReference type="PROSITE" id="PS50068">
    <property type="entry name" value="LDLRA_2"/>
    <property type="match status" value="1"/>
</dbReference>
<dbReference type="GeneID" id="108667524"/>
<dbReference type="GO" id="GO:0016020">
    <property type="term" value="C:membrane"/>
    <property type="evidence" value="ECO:0007669"/>
    <property type="project" value="UniProtKB-SubCell"/>
</dbReference>
<evidence type="ECO:0000256" key="6">
    <source>
        <dbReference type="PROSITE-ProRule" id="PRU00124"/>
    </source>
</evidence>